<dbReference type="PANTHER" id="PTHR16502">
    <property type="entry name" value="KERATINOCYTE-ASSOCIATED TRANSMEMBRANE PROTEIN 2"/>
    <property type="match status" value="1"/>
</dbReference>
<dbReference type="InterPro" id="IPR037645">
    <property type="entry name" value="KCT2"/>
</dbReference>
<keyword evidence="2" id="KW-0472">Membrane</keyword>
<proteinExistence type="predicted"/>
<keyword evidence="2" id="KW-1133">Transmembrane helix</keyword>
<dbReference type="AlphaFoldDB" id="A0A9P0FL40"/>
<feature type="transmembrane region" description="Helical" evidence="2">
    <location>
        <begin position="344"/>
        <end position="363"/>
    </location>
</feature>
<protein>
    <submittedName>
        <fullName evidence="3">Uncharacterized protein</fullName>
    </submittedName>
</protein>
<dbReference type="PANTHER" id="PTHR16502:SF0">
    <property type="entry name" value="KERATINOCYTE-ASSOCIATED TRANSMEMBRANE PROTEIN 2"/>
    <property type="match status" value="1"/>
</dbReference>
<accession>A0A9P0FL40</accession>
<evidence type="ECO:0000313" key="4">
    <source>
        <dbReference type="Proteomes" id="UP001154078"/>
    </source>
</evidence>
<dbReference type="EMBL" id="OV121137">
    <property type="protein sequence ID" value="CAH0559650.1"/>
    <property type="molecule type" value="Genomic_DNA"/>
</dbReference>
<name>A0A9P0FL40_BRAAE</name>
<evidence type="ECO:0000256" key="1">
    <source>
        <dbReference type="SAM" id="MobiDB-lite"/>
    </source>
</evidence>
<dbReference type="Proteomes" id="UP001154078">
    <property type="component" value="Chromosome 6"/>
</dbReference>
<keyword evidence="4" id="KW-1185">Reference proteome</keyword>
<organism evidence="3 4">
    <name type="scientific">Brassicogethes aeneus</name>
    <name type="common">Rape pollen beetle</name>
    <name type="synonym">Meligethes aeneus</name>
    <dbReference type="NCBI Taxonomy" id="1431903"/>
    <lineage>
        <taxon>Eukaryota</taxon>
        <taxon>Metazoa</taxon>
        <taxon>Ecdysozoa</taxon>
        <taxon>Arthropoda</taxon>
        <taxon>Hexapoda</taxon>
        <taxon>Insecta</taxon>
        <taxon>Pterygota</taxon>
        <taxon>Neoptera</taxon>
        <taxon>Endopterygota</taxon>
        <taxon>Coleoptera</taxon>
        <taxon>Polyphaga</taxon>
        <taxon>Cucujiformia</taxon>
        <taxon>Nitidulidae</taxon>
        <taxon>Meligethinae</taxon>
        <taxon>Brassicogethes</taxon>
    </lineage>
</organism>
<evidence type="ECO:0000313" key="3">
    <source>
        <dbReference type="EMBL" id="CAH0559650.1"/>
    </source>
</evidence>
<gene>
    <name evidence="3" type="ORF">MELIAE_LOCUS9690</name>
</gene>
<sequence length="417" mass="47505">MYFLQVASIICIILISLVYSVPIKFYEQIKLSCPQLNSEFQKQQFFIECTDTSRILSVKELSAKTLNDVLCLTYYNSLVKFCNNTQNSTKDLMPTLNEKDVCSNFPEIANLSNNLITSENCNKTCETFPFSKKVCSTAFYYSSRRIESKLSVPKPKQEIVTTENAMLLNNKINEEAIVNTSTKKLTETPETDMRNLKGEANNENIAPEVKQEKLIPTVNNTNITKATLPEVKEVITPNRKVKTPEPDANFKPEPTQEKVPTAKIIPPAIEKANVPNTAEMPLETKVINPTVAIDNTLFNEEVNDEQEEEERKRQELEENAEAIEDKGEKPNDSIYNDAMDGDSYFFSYFMVVCLMFVLGYVAYHNRQKLFALLLEGKRNKRSSRTRRPNSASYHKLDSNLEEAITSECSKNTSHVIY</sequence>
<reference evidence="3" key="1">
    <citation type="submission" date="2021-12" db="EMBL/GenBank/DDBJ databases">
        <authorList>
            <person name="King R."/>
        </authorList>
    </citation>
    <scope>NUCLEOTIDE SEQUENCE</scope>
</reference>
<dbReference type="OrthoDB" id="5846619at2759"/>
<evidence type="ECO:0000256" key="2">
    <source>
        <dbReference type="SAM" id="Phobius"/>
    </source>
</evidence>
<keyword evidence="2" id="KW-0812">Transmembrane</keyword>
<dbReference type="Pfam" id="PF17818">
    <property type="entry name" value="KCT2"/>
    <property type="match status" value="1"/>
</dbReference>
<feature type="region of interest" description="Disordered" evidence="1">
    <location>
        <begin position="299"/>
        <end position="334"/>
    </location>
</feature>